<dbReference type="AlphaFoldDB" id="A0A437J7N1"/>
<dbReference type="EMBL" id="RZUL01000003">
    <property type="protein sequence ID" value="RVT41024.1"/>
    <property type="molecule type" value="Genomic_DNA"/>
</dbReference>
<name>A0A437J7N1_9SPHN</name>
<dbReference type="OrthoDB" id="9801609at2"/>
<dbReference type="Proteomes" id="UP000282977">
    <property type="component" value="Unassembled WGS sequence"/>
</dbReference>
<accession>A0A437J7N1</accession>
<dbReference type="RefSeq" id="WP_127691020.1">
    <property type="nucleotide sequence ID" value="NZ_RZUL01000003.1"/>
</dbReference>
<dbReference type="GO" id="GO:0016757">
    <property type="term" value="F:glycosyltransferase activity"/>
    <property type="evidence" value="ECO:0007669"/>
    <property type="project" value="InterPro"/>
</dbReference>
<comment type="caution">
    <text evidence="2">The sequence shown here is derived from an EMBL/GenBank/DDBJ whole genome shotgun (WGS) entry which is preliminary data.</text>
</comment>
<evidence type="ECO:0000259" key="1">
    <source>
        <dbReference type="Pfam" id="PF00534"/>
    </source>
</evidence>
<proteinExistence type="predicted"/>
<keyword evidence="2" id="KW-0808">Transferase</keyword>
<organism evidence="2 3">
    <name type="scientific">Sphingobium algorifonticola</name>
    <dbReference type="NCBI Taxonomy" id="2008318"/>
    <lineage>
        <taxon>Bacteria</taxon>
        <taxon>Pseudomonadati</taxon>
        <taxon>Pseudomonadota</taxon>
        <taxon>Alphaproteobacteria</taxon>
        <taxon>Sphingomonadales</taxon>
        <taxon>Sphingomonadaceae</taxon>
        <taxon>Sphingobium</taxon>
    </lineage>
</organism>
<reference evidence="2 3" key="1">
    <citation type="submission" date="2019-01" db="EMBL/GenBank/DDBJ databases">
        <authorList>
            <person name="Chen W.-M."/>
        </authorList>
    </citation>
    <scope>NUCLEOTIDE SEQUENCE [LARGE SCALE GENOMIC DNA]</scope>
    <source>
        <strain evidence="2 3">TLA-22</strain>
    </source>
</reference>
<feature type="domain" description="Glycosyl transferase family 1" evidence="1">
    <location>
        <begin position="651"/>
        <end position="797"/>
    </location>
</feature>
<keyword evidence="3" id="KW-1185">Reference proteome</keyword>
<dbReference type="PANTHER" id="PTHR46401">
    <property type="entry name" value="GLYCOSYLTRANSFERASE WBBK-RELATED"/>
    <property type="match status" value="1"/>
</dbReference>
<evidence type="ECO:0000313" key="3">
    <source>
        <dbReference type="Proteomes" id="UP000282977"/>
    </source>
</evidence>
<evidence type="ECO:0000313" key="2">
    <source>
        <dbReference type="EMBL" id="RVT41024.1"/>
    </source>
</evidence>
<sequence length="836" mass="94510">MRIVIDPQGALGESRDRGIGRYTRCFMREFIKAAKEHEIYLVFNAMLPDAYNRLRKDVGDLVPAERIVGWTAEAPIAAIRAENTQRRILAGDIWESVIESLEPDLLIISSLFEGAGDDAIASVSAERNYLVATICYDFIPLIYNTIYLRNVENRIFYKNQLEYLKKSDFLLAISESTLNEAVQLLRYPSERITNISAAVDTEIEPATDVSLLERFGIDRPYLLYVSAGDQRKNHAGLVSAYAALPYAVREAHQLVLGGRIGVNISHGLRAHARKCGVPDEDMIFTGEIDDSILGALYVQSKAVVFPSWHEGFGLPILEAMFFGKAVLASNKSSMPEVVGNPKALFDPFDVVSMSRSLNDILTDDEFRRDLEHHAAVQIKNFSWERTAALAHRFLEDVTSRMPRPRKHGRKYAISAISKIAGNTALLDYPRDVAAMYIARSFRQGDRRQLLVDISQLVQQDAKTGIQRVVRSILMNFLKNPPTGWVVEPVYADEFTQGYRYARRFTDSFLGIDAPWHEDTKVEAWTNDVMLVLDLQHGVLEYQKPVLDEWHRRGVSIFTVVYDILPLKFPHYFPYTVDKLHGKWIRQLASYSGALCISKAVADDLHDWIVENSVETDPYFEIDWFHLGSDIEGSKPSVGLPDGAHDMLRTMGERPTCLLVGTVEPRKGGAQALSAFELLWKQDVDIALVIVGKEGWHVESLAKRLRQHPELGKRLFWLEGISDEFLDRIYAEATFLLAPSEGEGFGLPLIEAAQKGISLVVRDLPVFREVAGDAAFYFADRLEPAVIAQSVIVWLELYRQDKHPKPHMMRWLNWEESAKNLLGKIIKPKISAGKYTD</sequence>
<dbReference type="PANTHER" id="PTHR46401:SF8">
    <property type="entry name" value="BLL6006 PROTEIN"/>
    <property type="match status" value="1"/>
</dbReference>
<protein>
    <submittedName>
        <fullName evidence="2">Glycosyltransferase family 1 protein</fullName>
    </submittedName>
</protein>
<gene>
    <name evidence="2" type="ORF">ENE74_11280</name>
</gene>
<dbReference type="SUPFAM" id="SSF53756">
    <property type="entry name" value="UDP-Glycosyltransferase/glycogen phosphorylase"/>
    <property type="match status" value="2"/>
</dbReference>
<dbReference type="CDD" id="cd03809">
    <property type="entry name" value="GT4_MtfB-like"/>
    <property type="match status" value="2"/>
</dbReference>
<dbReference type="Pfam" id="PF00534">
    <property type="entry name" value="Glycos_transf_1"/>
    <property type="match status" value="2"/>
</dbReference>
<feature type="domain" description="Glycosyl transferase family 1" evidence="1">
    <location>
        <begin position="218"/>
        <end position="374"/>
    </location>
</feature>
<dbReference type="InterPro" id="IPR001296">
    <property type="entry name" value="Glyco_trans_1"/>
</dbReference>
<dbReference type="Gene3D" id="3.40.50.2000">
    <property type="entry name" value="Glycogen Phosphorylase B"/>
    <property type="match status" value="3"/>
</dbReference>